<evidence type="ECO:0000256" key="6">
    <source>
        <dbReference type="ARBA" id="ARBA00022833"/>
    </source>
</evidence>
<dbReference type="CDD" id="cd07011">
    <property type="entry name" value="cupin_PMI_type_I_N"/>
    <property type="match status" value="1"/>
</dbReference>
<comment type="similarity">
    <text evidence="3">Belongs to the mannose-6-phosphate isomerase type 1 family.</text>
</comment>
<dbReference type="PANTHER" id="PTHR10309:SF0">
    <property type="entry name" value="MANNOSE-6-PHOSPHATE ISOMERASE"/>
    <property type="match status" value="1"/>
</dbReference>
<dbReference type="InterPro" id="IPR016305">
    <property type="entry name" value="Mannose-6-P_Isomerase"/>
</dbReference>
<dbReference type="InterPro" id="IPR011051">
    <property type="entry name" value="RmlC_Cupin_sf"/>
</dbReference>
<dbReference type="InterPro" id="IPR046457">
    <property type="entry name" value="PMI_typeI_cat"/>
</dbReference>
<name>A0ABP7ADG7_9MICO</name>
<dbReference type="PROSITE" id="PS00965">
    <property type="entry name" value="PMI_I_1"/>
    <property type="match status" value="1"/>
</dbReference>
<evidence type="ECO:0000256" key="2">
    <source>
        <dbReference type="ARBA" id="ARBA00001947"/>
    </source>
</evidence>
<dbReference type="InterPro" id="IPR018050">
    <property type="entry name" value="Pmannose_isomerase-type1_CS"/>
</dbReference>
<dbReference type="PIRSF" id="PIRSF001480">
    <property type="entry name" value="Mannose-6-phosphate_isomerase"/>
    <property type="match status" value="1"/>
</dbReference>
<evidence type="ECO:0000256" key="4">
    <source>
        <dbReference type="ARBA" id="ARBA00011956"/>
    </source>
</evidence>
<proteinExistence type="inferred from homology"/>
<dbReference type="InterPro" id="IPR001250">
    <property type="entry name" value="Man6P_Isoase-1"/>
</dbReference>
<reference evidence="11" key="1">
    <citation type="journal article" date="2019" name="Int. J. Syst. Evol. Microbiol.">
        <title>The Global Catalogue of Microorganisms (GCM) 10K type strain sequencing project: providing services to taxonomists for standard genome sequencing and annotation.</title>
        <authorList>
            <consortium name="The Broad Institute Genomics Platform"/>
            <consortium name="The Broad Institute Genome Sequencing Center for Infectious Disease"/>
            <person name="Wu L."/>
            <person name="Ma J."/>
        </authorList>
    </citation>
    <scope>NUCLEOTIDE SEQUENCE [LARGE SCALE GENOMIC DNA]</scope>
    <source>
        <strain evidence="11">JCM 16544</strain>
    </source>
</reference>
<dbReference type="Gene3D" id="2.60.120.10">
    <property type="entry name" value="Jelly Rolls"/>
    <property type="match status" value="2"/>
</dbReference>
<dbReference type="Pfam" id="PF20511">
    <property type="entry name" value="PMI_typeI_cat"/>
    <property type="match status" value="1"/>
</dbReference>
<organism evidence="10 11">
    <name type="scientific">Microbacterium awajiense</name>
    <dbReference type="NCBI Taxonomy" id="415214"/>
    <lineage>
        <taxon>Bacteria</taxon>
        <taxon>Bacillati</taxon>
        <taxon>Actinomycetota</taxon>
        <taxon>Actinomycetes</taxon>
        <taxon>Micrococcales</taxon>
        <taxon>Microbacteriaceae</taxon>
        <taxon>Microbacterium</taxon>
    </lineage>
</organism>
<keyword evidence="11" id="KW-1185">Reference proteome</keyword>
<protein>
    <recommendedName>
        <fullName evidence="4">mannose-6-phosphate isomerase</fullName>
        <ecNumber evidence="4">5.3.1.8</ecNumber>
    </recommendedName>
</protein>
<evidence type="ECO:0000256" key="5">
    <source>
        <dbReference type="ARBA" id="ARBA00022723"/>
    </source>
</evidence>
<evidence type="ECO:0000313" key="11">
    <source>
        <dbReference type="Proteomes" id="UP001501697"/>
    </source>
</evidence>
<evidence type="ECO:0000256" key="8">
    <source>
        <dbReference type="SAM" id="MobiDB-lite"/>
    </source>
</evidence>
<keyword evidence="6" id="KW-0862">Zinc</keyword>
<dbReference type="EMBL" id="BAAAYU010000003">
    <property type="protein sequence ID" value="GAA3630150.1"/>
    <property type="molecule type" value="Genomic_DNA"/>
</dbReference>
<dbReference type="Gene3D" id="1.10.441.10">
    <property type="entry name" value="Phosphomannose Isomerase, domain 2"/>
    <property type="match status" value="1"/>
</dbReference>
<evidence type="ECO:0000313" key="10">
    <source>
        <dbReference type="EMBL" id="GAA3630150.1"/>
    </source>
</evidence>
<feature type="domain" description="Phosphomannose isomerase type I catalytic" evidence="9">
    <location>
        <begin position="3"/>
        <end position="139"/>
    </location>
</feature>
<evidence type="ECO:0000256" key="7">
    <source>
        <dbReference type="ARBA" id="ARBA00023235"/>
    </source>
</evidence>
<evidence type="ECO:0000256" key="3">
    <source>
        <dbReference type="ARBA" id="ARBA00010772"/>
    </source>
</evidence>
<evidence type="ECO:0000259" key="9">
    <source>
        <dbReference type="Pfam" id="PF20511"/>
    </source>
</evidence>
<dbReference type="GO" id="GO:0016853">
    <property type="term" value="F:isomerase activity"/>
    <property type="evidence" value="ECO:0007669"/>
    <property type="project" value="UniProtKB-KW"/>
</dbReference>
<keyword evidence="5" id="KW-0479">Metal-binding</keyword>
<feature type="region of interest" description="Disordered" evidence="8">
    <location>
        <begin position="93"/>
        <end position="118"/>
    </location>
</feature>
<dbReference type="Proteomes" id="UP001501697">
    <property type="component" value="Unassembled WGS sequence"/>
</dbReference>
<gene>
    <name evidence="10" type="primary">manA</name>
    <name evidence="10" type="ORF">GCM10022200_11060</name>
</gene>
<dbReference type="PRINTS" id="PR00714">
    <property type="entry name" value="MAN6PISMRASE"/>
</dbReference>
<comment type="catalytic activity">
    <reaction evidence="1">
        <text>D-mannose 6-phosphate = D-fructose 6-phosphate</text>
        <dbReference type="Rhea" id="RHEA:12356"/>
        <dbReference type="ChEBI" id="CHEBI:58735"/>
        <dbReference type="ChEBI" id="CHEBI:61527"/>
        <dbReference type="EC" id="5.3.1.8"/>
    </reaction>
</comment>
<accession>A0ABP7ADG7</accession>
<dbReference type="NCBIfam" id="TIGR00218">
    <property type="entry name" value="manA"/>
    <property type="match status" value="1"/>
</dbReference>
<dbReference type="SUPFAM" id="SSF51182">
    <property type="entry name" value="RmlC-like cupins"/>
    <property type="match status" value="1"/>
</dbReference>
<dbReference type="PANTHER" id="PTHR10309">
    <property type="entry name" value="MANNOSE-6-PHOSPHATE ISOMERASE"/>
    <property type="match status" value="1"/>
</dbReference>
<comment type="caution">
    <text evidence="10">The sequence shown here is derived from an EMBL/GenBank/DDBJ whole genome shotgun (WGS) entry which is preliminary data.</text>
</comment>
<dbReference type="EC" id="5.3.1.8" evidence="4"/>
<feature type="compositionally biased region" description="Basic and acidic residues" evidence="8">
    <location>
        <begin position="109"/>
        <end position="118"/>
    </location>
</feature>
<comment type="cofactor">
    <cofactor evidence="2">
        <name>Zn(2+)</name>
        <dbReference type="ChEBI" id="CHEBI:29105"/>
    </cofactor>
</comment>
<sequence>MLLPLVNEPRDYAWGSHTLLARLEGRPPADRPEAEVWFGDHPACPARTLEGTPLDAWLADAGATGAPARLPFLVKLLAAASPLSIQAHPSKSQAEAGFADEEAAGIPRDAPERTYRDDNHKPEVLVALSERFRALAGLRDLAATRRLVAALGAQGAPLEARLHGDDLAPALAWALAPDAADEVAAVVASVVALEPIGEFAAEIALLRDLARDNPADPGVLVALLMNLVTLTAGEALYLPAGVLHAYVEGLGVEVMATSDNVLRGGLTPKHVDVAGLLAIVDPRPTPPVVLDPVAAGSGVVRLTPGIPDFEILRVDVAEHAIVQVEPAGVAVAVCTAGEVTLTGGGGASLSLVPGRALLATPDEVSWAVTGSGTLYVAVPGRA</sequence>
<dbReference type="RefSeq" id="WP_344736967.1">
    <property type="nucleotide sequence ID" value="NZ_BAAAYU010000003.1"/>
</dbReference>
<evidence type="ECO:0000256" key="1">
    <source>
        <dbReference type="ARBA" id="ARBA00000757"/>
    </source>
</evidence>
<dbReference type="InterPro" id="IPR014710">
    <property type="entry name" value="RmlC-like_jellyroll"/>
</dbReference>
<keyword evidence="7 10" id="KW-0413">Isomerase</keyword>